<sequence length="104" mass="11913">MEISIAPPKEESIQIREVWNDNLEEEFALIREIVDQFNYVAMDTEFPGVVLRPVGNFKNINDYNYQTLKDNVDMKLRDNFFSGSAKKYAGVLYGLGVENGQNTS</sequence>
<name>A0ACC4C7B9_POPAL</name>
<evidence type="ECO:0000313" key="1">
    <source>
        <dbReference type="EMBL" id="KAL3587108.1"/>
    </source>
</evidence>
<reference evidence="1 2" key="1">
    <citation type="journal article" date="2024" name="Plant Biotechnol. J.">
        <title>Genome and CRISPR/Cas9 system of a widespread forest tree (Populus alba) in the world.</title>
        <authorList>
            <person name="Liu Y.J."/>
            <person name="Jiang P.F."/>
            <person name="Han X.M."/>
            <person name="Li X.Y."/>
            <person name="Wang H.M."/>
            <person name="Wang Y.J."/>
            <person name="Wang X.X."/>
            <person name="Zeng Q.Y."/>
        </authorList>
    </citation>
    <scope>NUCLEOTIDE SEQUENCE [LARGE SCALE GENOMIC DNA]</scope>
    <source>
        <strain evidence="2">cv. PAL-ZL1</strain>
    </source>
</reference>
<organism evidence="1 2">
    <name type="scientific">Populus alba</name>
    <name type="common">White poplar</name>
    <dbReference type="NCBI Taxonomy" id="43335"/>
    <lineage>
        <taxon>Eukaryota</taxon>
        <taxon>Viridiplantae</taxon>
        <taxon>Streptophyta</taxon>
        <taxon>Embryophyta</taxon>
        <taxon>Tracheophyta</taxon>
        <taxon>Spermatophyta</taxon>
        <taxon>Magnoliopsida</taxon>
        <taxon>eudicotyledons</taxon>
        <taxon>Gunneridae</taxon>
        <taxon>Pentapetalae</taxon>
        <taxon>rosids</taxon>
        <taxon>fabids</taxon>
        <taxon>Malpighiales</taxon>
        <taxon>Salicaceae</taxon>
        <taxon>Saliceae</taxon>
        <taxon>Populus</taxon>
    </lineage>
</organism>
<gene>
    <name evidence="1" type="ORF">D5086_013975</name>
</gene>
<dbReference type="EMBL" id="RCHU02000006">
    <property type="protein sequence ID" value="KAL3587108.1"/>
    <property type="molecule type" value="Genomic_DNA"/>
</dbReference>
<accession>A0ACC4C7B9</accession>
<comment type="caution">
    <text evidence="1">The sequence shown here is derived from an EMBL/GenBank/DDBJ whole genome shotgun (WGS) entry which is preliminary data.</text>
</comment>
<protein>
    <submittedName>
        <fullName evidence="1">Uncharacterized protein</fullName>
    </submittedName>
</protein>
<dbReference type="Proteomes" id="UP000309997">
    <property type="component" value="Unassembled WGS sequence"/>
</dbReference>
<proteinExistence type="predicted"/>
<keyword evidence="2" id="KW-1185">Reference proteome</keyword>
<evidence type="ECO:0000313" key="2">
    <source>
        <dbReference type="Proteomes" id="UP000309997"/>
    </source>
</evidence>